<dbReference type="AlphaFoldDB" id="A0A9D1GRE3"/>
<reference evidence="1" key="2">
    <citation type="journal article" date="2021" name="PeerJ">
        <title>Extensive microbial diversity within the chicken gut microbiome revealed by metagenomics and culture.</title>
        <authorList>
            <person name="Gilroy R."/>
            <person name="Ravi A."/>
            <person name="Getino M."/>
            <person name="Pursley I."/>
            <person name="Horton D.L."/>
            <person name="Alikhan N.F."/>
            <person name="Baker D."/>
            <person name="Gharbi K."/>
            <person name="Hall N."/>
            <person name="Watson M."/>
            <person name="Adriaenssens E.M."/>
            <person name="Foster-Nyarko E."/>
            <person name="Jarju S."/>
            <person name="Secka A."/>
            <person name="Antonio M."/>
            <person name="Oren A."/>
            <person name="Chaudhuri R.R."/>
            <person name="La Ragione R."/>
            <person name="Hildebrand F."/>
            <person name="Pallen M.J."/>
        </authorList>
    </citation>
    <scope>NUCLEOTIDE SEQUENCE</scope>
    <source>
        <strain evidence="1">ChiW17-6978</strain>
    </source>
</reference>
<dbReference type="SUPFAM" id="SSF53474">
    <property type="entry name" value="alpha/beta-Hydrolases"/>
    <property type="match status" value="1"/>
</dbReference>
<evidence type="ECO:0000313" key="1">
    <source>
        <dbReference type="EMBL" id="HIT50454.1"/>
    </source>
</evidence>
<dbReference type="Gene3D" id="3.40.50.1820">
    <property type="entry name" value="alpha/beta hydrolase"/>
    <property type="match status" value="1"/>
</dbReference>
<comment type="caution">
    <text evidence="1">The sequence shown here is derived from an EMBL/GenBank/DDBJ whole genome shotgun (WGS) entry which is preliminary data.</text>
</comment>
<evidence type="ECO:0000313" key="2">
    <source>
        <dbReference type="Proteomes" id="UP000886758"/>
    </source>
</evidence>
<reference evidence="1" key="1">
    <citation type="submission" date="2020-10" db="EMBL/GenBank/DDBJ databases">
        <authorList>
            <person name="Gilroy R."/>
        </authorList>
    </citation>
    <scope>NUCLEOTIDE SEQUENCE</scope>
    <source>
        <strain evidence="1">ChiW17-6978</strain>
    </source>
</reference>
<gene>
    <name evidence="1" type="ORF">IAD46_05445</name>
</gene>
<dbReference type="Proteomes" id="UP000886758">
    <property type="component" value="Unassembled WGS sequence"/>
</dbReference>
<dbReference type="InterPro" id="IPR029058">
    <property type="entry name" value="AB_hydrolase_fold"/>
</dbReference>
<accession>A0A9D1GRE3</accession>
<organism evidence="1 2">
    <name type="scientific">Candidatus Pelethenecus faecipullorum</name>
    <dbReference type="NCBI Taxonomy" id="2840900"/>
    <lineage>
        <taxon>Bacteria</taxon>
        <taxon>Bacillati</taxon>
        <taxon>Mycoplasmatota</taxon>
        <taxon>Mollicutes</taxon>
        <taxon>Candidatus Pelethenecus</taxon>
    </lineage>
</organism>
<proteinExistence type="predicted"/>
<sequence>MKNILYYLKRYGTTSLKQFPFNEVDSLILCQITYLNLESFFTKHQPISLLSLLSEEKAIEELSSKTLSEKKNRKMLQILKTTTRYGGLWIDFFSNRFYVDKVEQFCSMTFLFDDFIYIAYRGTDITLLGWKEDFNMAFLEAVPSQVDAARYLNRVYETYQKPFYVGGHSKGGNLAVYATLHCEKRYLNDLLTVYNHDGPGFNRNLSNDPSFSFIKDMIEKTTCQQARIGILMYYGEKMVFVKSRSVGIFQHDPFNWKVTKNGRFHLVKYPAIFSRIFEKTIRNFLEITSTEERKIFVDLLFDLLMESDQTTVLDMRKKPFSYLWGVRKRYRALSTKQKHFMRRVLKKYRSLWRQNTKYYFSFKRKKDEKKFKESIRKEEV</sequence>
<name>A0A9D1GRE3_9MOLU</name>
<dbReference type="InterPro" id="IPR024499">
    <property type="entry name" value="Mbeg1-like"/>
</dbReference>
<protein>
    <submittedName>
        <fullName evidence="1">DUF2974 domain-containing protein</fullName>
    </submittedName>
</protein>
<dbReference type="Pfam" id="PF11187">
    <property type="entry name" value="Mbeg1-like"/>
    <property type="match status" value="1"/>
</dbReference>
<dbReference type="EMBL" id="DVLF01000173">
    <property type="protein sequence ID" value="HIT50454.1"/>
    <property type="molecule type" value="Genomic_DNA"/>
</dbReference>